<protein>
    <submittedName>
        <fullName evidence="1">Uncharacterized protein</fullName>
    </submittedName>
</protein>
<accession>A0AAV5SWD2</accession>
<dbReference type="EMBL" id="BTSX01000003">
    <property type="protein sequence ID" value="GMS87657.1"/>
    <property type="molecule type" value="Genomic_DNA"/>
</dbReference>
<reference evidence="1" key="1">
    <citation type="submission" date="2023-10" db="EMBL/GenBank/DDBJ databases">
        <title>Genome assembly of Pristionchus species.</title>
        <authorList>
            <person name="Yoshida K."/>
            <person name="Sommer R.J."/>
        </authorList>
    </citation>
    <scope>NUCLEOTIDE SEQUENCE</scope>
    <source>
        <strain evidence="1">RS0144</strain>
    </source>
</reference>
<organism evidence="1 2">
    <name type="scientific">Pristionchus entomophagus</name>
    <dbReference type="NCBI Taxonomy" id="358040"/>
    <lineage>
        <taxon>Eukaryota</taxon>
        <taxon>Metazoa</taxon>
        <taxon>Ecdysozoa</taxon>
        <taxon>Nematoda</taxon>
        <taxon>Chromadorea</taxon>
        <taxon>Rhabditida</taxon>
        <taxon>Rhabditina</taxon>
        <taxon>Diplogasteromorpha</taxon>
        <taxon>Diplogasteroidea</taxon>
        <taxon>Neodiplogasteridae</taxon>
        <taxon>Pristionchus</taxon>
    </lineage>
</organism>
<name>A0AAV5SWD2_9BILA</name>
<evidence type="ECO:0000313" key="1">
    <source>
        <dbReference type="EMBL" id="GMS87657.1"/>
    </source>
</evidence>
<sequence>SLVRLQNSVLFDEVDFRGTTQVTSTMCAAGCKVYATISITTENMNIAQKILIYDPLLNKNTSVGHLSSLFLEGTQEKAYIEMGNADVVTVYNTNAKQESAPLALWIVSTKSPYFRTAEVFEPLKLTRPKATAPDPITILSAQPFTLTVQPGDQSNAVLARTVGYDAIDRNNADACYNAMDYDFGVDFFGLTLSINGPLLTLAFDSKKYPNSKVEMSADTAINRFPSLYQPVFLSSPGFVCGSSTSDQVRETRECAESRELLNRTTIIPEKWCSTSTSTLNRTKNTQWRSLIRRRRATSSEIALVVTNRHPTLLNSHFSGS</sequence>
<comment type="caution">
    <text evidence="1">The sequence shown here is derived from an EMBL/GenBank/DDBJ whole genome shotgun (WGS) entry which is preliminary data.</text>
</comment>
<dbReference type="AlphaFoldDB" id="A0AAV5SWD2"/>
<gene>
    <name evidence="1" type="ORF">PENTCL1PPCAC_9832</name>
</gene>
<feature type="non-terminal residue" evidence="1">
    <location>
        <position position="1"/>
    </location>
</feature>
<proteinExistence type="predicted"/>
<keyword evidence="2" id="KW-1185">Reference proteome</keyword>
<evidence type="ECO:0000313" key="2">
    <source>
        <dbReference type="Proteomes" id="UP001432027"/>
    </source>
</evidence>
<dbReference type="Proteomes" id="UP001432027">
    <property type="component" value="Unassembled WGS sequence"/>
</dbReference>